<dbReference type="InterPro" id="IPR002656">
    <property type="entry name" value="Acyl_transf_3_dom"/>
</dbReference>
<dbReference type="AlphaFoldDB" id="A0A173VV54"/>
<dbReference type="EMBL" id="CYXP01000009">
    <property type="protein sequence ID" value="CUN30496.1"/>
    <property type="molecule type" value="Genomic_DNA"/>
</dbReference>
<dbReference type="InterPro" id="IPR050879">
    <property type="entry name" value="Acyltransferase_3"/>
</dbReference>
<feature type="domain" description="Acyltransferase 3" evidence="2">
    <location>
        <begin position="22"/>
        <end position="333"/>
    </location>
</feature>
<proteinExistence type="predicted"/>
<name>A0A173VV54_PARDI</name>
<dbReference type="Pfam" id="PF01757">
    <property type="entry name" value="Acyl_transf_3"/>
    <property type="match status" value="1"/>
</dbReference>
<keyword evidence="3" id="KW-0808">Transferase</keyword>
<dbReference type="PANTHER" id="PTHR23028">
    <property type="entry name" value="ACETYLTRANSFERASE"/>
    <property type="match status" value="1"/>
</dbReference>
<dbReference type="Proteomes" id="UP000095591">
    <property type="component" value="Unassembled WGS sequence"/>
</dbReference>
<feature type="transmembrane region" description="Helical" evidence="1">
    <location>
        <begin position="257"/>
        <end position="279"/>
    </location>
</feature>
<feature type="transmembrane region" description="Helical" evidence="1">
    <location>
        <begin position="59"/>
        <end position="77"/>
    </location>
</feature>
<dbReference type="GO" id="GO:0000271">
    <property type="term" value="P:polysaccharide biosynthetic process"/>
    <property type="evidence" value="ECO:0007669"/>
    <property type="project" value="TreeGrafter"/>
</dbReference>
<dbReference type="GO" id="GO:0016020">
    <property type="term" value="C:membrane"/>
    <property type="evidence" value="ECO:0007669"/>
    <property type="project" value="TreeGrafter"/>
</dbReference>
<feature type="transmembrane region" description="Helical" evidence="1">
    <location>
        <begin position="317"/>
        <end position="338"/>
    </location>
</feature>
<feature type="transmembrane region" description="Helical" evidence="1">
    <location>
        <begin position="155"/>
        <end position="175"/>
    </location>
</feature>
<protein>
    <submittedName>
        <fullName evidence="3">Acyltransferase family</fullName>
    </submittedName>
</protein>
<keyword evidence="1" id="KW-0472">Membrane</keyword>
<feature type="transmembrane region" description="Helical" evidence="1">
    <location>
        <begin position="181"/>
        <end position="201"/>
    </location>
</feature>
<feature type="transmembrane region" description="Helical" evidence="1">
    <location>
        <begin position="221"/>
        <end position="237"/>
    </location>
</feature>
<keyword evidence="1" id="KW-1133">Transmembrane helix</keyword>
<keyword evidence="3" id="KW-0012">Acyltransferase</keyword>
<dbReference type="RefSeq" id="WP_022193011.1">
    <property type="nucleotide sequence ID" value="NZ_CYXP01000009.1"/>
</dbReference>
<evidence type="ECO:0000259" key="2">
    <source>
        <dbReference type="Pfam" id="PF01757"/>
    </source>
</evidence>
<reference evidence="3 4" key="1">
    <citation type="submission" date="2015-09" db="EMBL/GenBank/DDBJ databases">
        <authorList>
            <consortium name="Pathogen Informatics"/>
        </authorList>
    </citation>
    <scope>NUCLEOTIDE SEQUENCE [LARGE SCALE GENOMIC DNA]</scope>
    <source>
        <strain evidence="3 4">2789STDY5608872</strain>
    </source>
</reference>
<dbReference type="GO" id="GO:0016747">
    <property type="term" value="F:acyltransferase activity, transferring groups other than amino-acyl groups"/>
    <property type="evidence" value="ECO:0007669"/>
    <property type="project" value="InterPro"/>
</dbReference>
<organism evidence="3 4">
    <name type="scientific">Parabacteroides distasonis</name>
    <dbReference type="NCBI Taxonomy" id="823"/>
    <lineage>
        <taxon>Bacteria</taxon>
        <taxon>Pseudomonadati</taxon>
        <taxon>Bacteroidota</taxon>
        <taxon>Bacteroidia</taxon>
        <taxon>Bacteroidales</taxon>
        <taxon>Tannerellaceae</taxon>
        <taxon>Parabacteroides</taxon>
    </lineage>
</organism>
<evidence type="ECO:0000313" key="4">
    <source>
        <dbReference type="Proteomes" id="UP000095591"/>
    </source>
</evidence>
<feature type="transmembrane region" description="Helical" evidence="1">
    <location>
        <begin position="291"/>
        <end position="311"/>
    </location>
</feature>
<evidence type="ECO:0000313" key="3">
    <source>
        <dbReference type="EMBL" id="CUN30496.1"/>
    </source>
</evidence>
<feature type="transmembrane region" description="Helical" evidence="1">
    <location>
        <begin position="89"/>
        <end position="109"/>
    </location>
</feature>
<keyword evidence="1" id="KW-0812">Transmembrane</keyword>
<gene>
    <name evidence="3" type="ORF">ERS852429_03578</name>
</gene>
<dbReference type="PANTHER" id="PTHR23028:SF53">
    <property type="entry name" value="ACYL_TRANSF_3 DOMAIN-CONTAINING PROTEIN"/>
    <property type="match status" value="1"/>
</dbReference>
<evidence type="ECO:0000256" key="1">
    <source>
        <dbReference type="SAM" id="Phobius"/>
    </source>
</evidence>
<sequence>MNQSEKVLLNSRLINQVKEANNFDFIRFFLAYSVMFNHFSTLTETDPFWFVSGGFRVKGFFIISGFLVMFSFLRTPNTRIFFRKRIQRIMPAYSLTILLCALIGLFLTSLSCREYLTSSSLYTYLICNLLTFNFLSPDLPGVFDTNPLQAMNGSLWTIKVEFMLYITIPIIYWLLKRYNKLVCLLLIYILSFIYSTTCNYLDDMTHNPIYEFMKRQFPGQMMYFCSGIIILAYFPVFRKYMRYLFPVSLFLLLGREYLLLSIFEPIALASIIITVAYGFKWLHVFNRMGNFSYGIFLIHFPIIQIFIHYGLDQYSFILTLALTTILSTGLGMLSWKYIEKPCLYHPKKKNQMNAMLG</sequence>
<accession>A0A173VV54</accession>